<protein>
    <recommendedName>
        <fullName evidence="3">DZIP3-like HEPN domain-containing protein</fullName>
    </recommendedName>
</protein>
<feature type="domain" description="DZIP3-like HEPN" evidence="3">
    <location>
        <begin position="34"/>
        <end position="173"/>
    </location>
</feature>
<feature type="compositionally biased region" description="Basic and acidic residues" evidence="2">
    <location>
        <begin position="600"/>
        <end position="618"/>
    </location>
</feature>
<keyword evidence="5" id="KW-1185">Reference proteome</keyword>
<feature type="compositionally biased region" description="Acidic residues" evidence="2">
    <location>
        <begin position="766"/>
        <end position="776"/>
    </location>
</feature>
<evidence type="ECO:0000259" key="3">
    <source>
        <dbReference type="Pfam" id="PF18738"/>
    </source>
</evidence>
<evidence type="ECO:0000256" key="1">
    <source>
        <dbReference type="SAM" id="Coils"/>
    </source>
</evidence>
<proteinExistence type="predicted"/>
<dbReference type="Pfam" id="PF18738">
    <property type="entry name" value="HEPN_DZIP3"/>
    <property type="match status" value="2"/>
</dbReference>
<keyword evidence="1" id="KW-0175">Coiled coil</keyword>
<organism evidence="4 5">
    <name type="scientific">Magallana gigas</name>
    <name type="common">Pacific oyster</name>
    <name type="synonym">Crassostrea gigas</name>
    <dbReference type="NCBI Taxonomy" id="29159"/>
    <lineage>
        <taxon>Eukaryota</taxon>
        <taxon>Metazoa</taxon>
        <taxon>Spiralia</taxon>
        <taxon>Lophotrochozoa</taxon>
        <taxon>Mollusca</taxon>
        <taxon>Bivalvia</taxon>
        <taxon>Autobranchia</taxon>
        <taxon>Pteriomorphia</taxon>
        <taxon>Ostreida</taxon>
        <taxon>Ostreoidea</taxon>
        <taxon>Ostreidae</taxon>
        <taxon>Magallana</taxon>
    </lineage>
</organism>
<dbReference type="AlphaFoldDB" id="A0A8W8M9X1"/>
<feature type="region of interest" description="Disordered" evidence="2">
    <location>
        <begin position="576"/>
        <end position="776"/>
    </location>
</feature>
<feature type="compositionally biased region" description="Basic and acidic residues" evidence="2">
    <location>
        <begin position="632"/>
        <end position="644"/>
    </location>
</feature>
<feature type="compositionally biased region" description="Acidic residues" evidence="2">
    <location>
        <begin position="645"/>
        <end position="752"/>
    </location>
</feature>
<evidence type="ECO:0000256" key="2">
    <source>
        <dbReference type="SAM" id="MobiDB-lite"/>
    </source>
</evidence>
<evidence type="ECO:0000313" key="5">
    <source>
        <dbReference type="Proteomes" id="UP000005408"/>
    </source>
</evidence>
<dbReference type="Proteomes" id="UP000005408">
    <property type="component" value="Unassembled WGS sequence"/>
</dbReference>
<sequence length="776" mass="90049">MEDVPTENFFRLCQLIMTICSDLLRDILSHYIPPSNLRSELDKNRKKLENKMNHQQRSLIYPTTGNAPLVAKDMDISVIYIILRNICKISGHKKGWGNAPLKGDTSLAACIDRIRLQRNSITGHSTNGTVEDVEFQNIWAELRDAIVDIEKQLTGGELYQRLVDTLLTCNLNPTDAKMYKEKFDKLQSQLIVKQENIESIEQELQEQISMKRERVDNLEKKVEKCSERKRKNTEFSKRRKIEDLEKRLRRLEDLEKRVKSLEDEQRRLTSKITESEQVTKKGTMIDTIRNLYKRGVENDEETDDTRLMSAIDVPGSGWIDHIANVKIGRLWVSDYDKILKEVNFENVIQTVTDASCSFGKFDVTSEGFLLHKKMSGGPAGSTSLYFMPQISTENYSRLCQLIMKICSDLLRDILSRYIKPAELRSELDKNKCKLEKIMNQQQKQLIYSVACKTSLAAKDLDISLLYILLRNICNIPSHKNGWGKQPMKGDNSISACIERIRFQRNLISAHSTNGDVDEAKFHNYWDELSGTVLEIEKQLIGGESYERAVKSLLTCDLSPSRTATYQAEFKRLHERMEKWERTPRRKRGKKRKHHSSSNRNEMEGIEKRLKCLEDEQNRKKSKPNDNVQNINTEKDNNVGCHKDDIYDDVEDHENNEDVDDDEDDYNMDDNYDFYEEDDDDDNEYDNDIEDDNNSDESGDGESEDEDNEYDDNDEYDDKDDYDDDDNEGDDYDDGEDNDNSDAIYEETSDESDSESKDALLLSSYYTDEDSNDTDNY</sequence>
<dbReference type="InterPro" id="IPR041249">
    <property type="entry name" value="HEPN_DZIP3"/>
</dbReference>
<feature type="domain" description="DZIP3-like HEPN" evidence="3">
    <location>
        <begin position="426"/>
        <end position="561"/>
    </location>
</feature>
<feature type="compositionally biased region" description="Basic residues" evidence="2">
    <location>
        <begin position="583"/>
        <end position="596"/>
    </location>
</feature>
<dbReference type="PANTHER" id="PTHR15725">
    <property type="entry name" value="ZN-FINGER, C-X8-C-X5-C-X3-H TYPE-CONTAINING"/>
    <property type="match status" value="1"/>
</dbReference>
<accession>A0A8W8M9X1</accession>
<evidence type="ECO:0000313" key="4">
    <source>
        <dbReference type="EnsemblMetazoa" id="G31235.1:cds"/>
    </source>
</evidence>
<reference evidence="4" key="1">
    <citation type="submission" date="2022-08" db="UniProtKB">
        <authorList>
            <consortium name="EnsemblMetazoa"/>
        </authorList>
    </citation>
    <scope>IDENTIFICATION</scope>
    <source>
        <strain evidence="4">05x7-T-G4-1.051#20</strain>
    </source>
</reference>
<name>A0A8W8M9X1_MAGGI</name>
<dbReference type="PANTHER" id="PTHR15725:SF14">
    <property type="entry name" value="ZINC FINGER CCCH DOMAIN-CONTAINING PROTEIN 11A"/>
    <property type="match status" value="1"/>
</dbReference>
<dbReference type="EnsemblMetazoa" id="G31235.1">
    <property type="protein sequence ID" value="G31235.1:cds"/>
    <property type="gene ID" value="G31235"/>
</dbReference>
<feature type="coiled-coil region" evidence="1">
    <location>
        <begin position="183"/>
        <end position="278"/>
    </location>
</feature>